<dbReference type="PANTHER" id="PTHR18964:SF149">
    <property type="entry name" value="BIFUNCTIONAL UDP-N-ACETYLGLUCOSAMINE 2-EPIMERASE_N-ACETYLMANNOSAMINE KINASE"/>
    <property type="match status" value="1"/>
</dbReference>
<dbReference type="InterPro" id="IPR000600">
    <property type="entry name" value="ROK"/>
</dbReference>
<dbReference type="AlphaFoldDB" id="A0A081BPQ7"/>
<evidence type="ECO:0008006" key="4">
    <source>
        <dbReference type="Google" id="ProtNLM"/>
    </source>
</evidence>
<gene>
    <name evidence="2" type="ORF">U14_03624</name>
</gene>
<dbReference type="SUPFAM" id="SSF53067">
    <property type="entry name" value="Actin-like ATPase domain"/>
    <property type="match status" value="1"/>
</dbReference>
<keyword evidence="3" id="KW-1185">Reference proteome</keyword>
<evidence type="ECO:0000313" key="2">
    <source>
        <dbReference type="EMBL" id="GAK52373.1"/>
    </source>
</evidence>
<accession>A0A081BPQ7</accession>
<dbReference type="Pfam" id="PF13412">
    <property type="entry name" value="HTH_24"/>
    <property type="match status" value="1"/>
</dbReference>
<dbReference type="STRING" id="1499966.U14_03624"/>
<dbReference type="InterPro" id="IPR043129">
    <property type="entry name" value="ATPase_NBD"/>
</dbReference>
<comment type="similarity">
    <text evidence="1">Belongs to the ROK (NagC/XylR) family.</text>
</comment>
<protein>
    <recommendedName>
        <fullName evidence="4">ROK family protein</fullName>
    </recommendedName>
</protein>
<dbReference type="InterPro" id="IPR036388">
    <property type="entry name" value="WH-like_DNA-bd_sf"/>
</dbReference>
<dbReference type="InterPro" id="IPR036390">
    <property type="entry name" value="WH_DNA-bd_sf"/>
</dbReference>
<evidence type="ECO:0000313" key="3">
    <source>
        <dbReference type="Proteomes" id="UP000030700"/>
    </source>
</evidence>
<name>A0A081BPQ7_9BACT</name>
<organism evidence="2 3">
    <name type="scientific">Candidatus Moduliflexus flocculans</name>
    <dbReference type="NCBI Taxonomy" id="1499966"/>
    <lineage>
        <taxon>Bacteria</taxon>
        <taxon>Candidatus Moduliflexota</taxon>
        <taxon>Candidatus Moduliflexia</taxon>
        <taxon>Candidatus Moduliflexales</taxon>
        <taxon>Candidatus Moduliflexaceae</taxon>
    </lineage>
</organism>
<reference evidence="2 3" key="1">
    <citation type="journal article" date="2015" name="PeerJ">
        <title>First genomic representation of candidate bacterial phylum KSB3 points to enhanced environmental sensing as a trigger of wastewater bulking.</title>
        <authorList>
            <person name="Sekiguchi Y."/>
            <person name="Ohashi A."/>
            <person name="Parks D.H."/>
            <person name="Yamauchi T."/>
            <person name="Tyson G.W."/>
            <person name="Hugenholtz P."/>
        </authorList>
    </citation>
    <scope>NUCLEOTIDE SEQUENCE [LARGE SCALE GENOMIC DNA]</scope>
</reference>
<sequence length="381" mass="41333">MNDREKRILTLLSKYGALSKRQLAEKERISWGTIFKLVTRLENAGFVKNIGIDAHPDTTGKDPHLYDLVERYPLAIGIDVSSSAVTMVLTNLKKTILHQKTFPPVDKLSNAELQRALGEYCARFLEQALLAEERACGIGLGLSLSCRRGKSPVAPRLIKGLEKALGIPVHIESPACCAAVFQKWHGKAFTLPEFVVIALRESLSAGIFWQNNLLHGARGMAGEFAHGGGDESDAPCWCGQRGCLETQINADRLYRQYLEQVRKESAISSAPLSDADRRIGLAVLCSMAKAGQTDAATIIRSAAAHLGKRIAALVNLLDIPDLIFASDFGADGDVWLPALSAEIHRRLLPGAQCTLMYAPMEAPLIALGAALSVLQTFLSPL</sequence>
<dbReference type="HOGENOM" id="CLU_036604_13_3_0"/>
<proteinExistence type="inferred from homology"/>
<dbReference type="Proteomes" id="UP000030700">
    <property type="component" value="Unassembled WGS sequence"/>
</dbReference>
<dbReference type="Gene3D" id="1.10.10.10">
    <property type="entry name" value="Winged helix-like DNA-binding domain superfamily/Winged helix DNA-binding domain"/>
    <property type="match status" value="1"/>
</dbReference>
<dbReference type="Pfam" id="PF00480">
    <property type="entry name" value="ROK"/>
    <property type="match status" value="1"/>
</dbReference>
<dbReference type="SUPFAM" id="SSF46785">
    <property type="entry name" value="Winged helix' DNA-binding domain"/>
    <property type="match status" value="1"/>
</dbReference>
<evidence type="ECO:0000256" key="1">
    <source>
        <dbReference type="ARBA" id="ARBA00006479"/>
    </source>
</evidence>
<dbReference type="PANTHER" id="PTHR18964">
    <property type="entry name" value="ROK (REPRESSOR, ORF, KINASE) FAMILY"/>
    <property type="match status" value="1"/>
</dbReference>
<dbReference type="Gene3D" id="3.30.420.40">
    <property type="match status" value="2"/>
</dbReference>
<dbReference type="EMBL" id="DF820458">
    <property type="protein sequence ID" value="GAK52373.1"/>
    <property type="molecule type" value="Genomic_DNA"/>
</dbReference>